<keyword evidence="3" id="KW-1185">Reference proteome</keyword>
<proteinExistence type="predicted"/>
<dbReference type="Pfam" id="PF07686">
    <property type="entry name" value="V-set"/>
    <property type="match status" value="1"/>
</dbReference>
<evidence type="ECO:0000313" key="3">
    <source>
        <dbReference type="Proteomes" id="UP001054945"/>
    </source>
</evidence>
<dbReference type="SUPFAM" id="SSF48726">
    <property type="entry name" value="Immunoglobulin"/>
    <property type="match status" value="2"/>
</dbReference>
<comment type="caution">
    <text evidence="2">The sequence shown here is derived from an EMBL/GenBank/DDBJ whole genome shotgun (WGS) entry which is preliminary data.</text>
</comment>
<sequence length="267" mass="30725">MCWLAKCIVVIAIEDCLIDDDREYIPVIYAVSGENATIPCNVSEPLEDDGASMILWYRLDKPNPIYTLDIRNGSLSHSRHFPSAEMKGRIYFNVNVHPPELLFSSVETTDAEIYKCRVDLRRSRTLILQSRLSVIEPPYDPIIMDEYGQRLRGVIGPFDEGSTLTFICDVDGGNPSPSVTWWHEDSLVDDDFNVTTKGFVRNILALKKIGRKDFMTQYFCITSNTNLTEPKVESIQLDMNSRKRAFEEMLDFIMGNRRGWCMHHHYN</sequence>
<dbReference type="SMART" id="SM00409">
    <property type="entry name" value="IG"/>
    <property type="match status" value="2"/>
</dbReference>
<accession>A0AAV4XNW0</accession>
<dbReference type="InterPro" id="IPR007110">
    <property type="entry name" value="Ig-like_dom"/>
</dbReference>
<evidence type="ECO:0000259" key="1">
    <source>
        <dbReference type="PROSITE" id="PS50835"/>
    </source>
</evidence>
<dbReference type="PANTHER" id="PTHR23278:SF19">
    <property type="entry name" value="OBSCURIN"/>
    <property type="match status" value="1"/>
</dbReference>
<dbReference type="InterPro" id="IPR003599">
    <property type="entry name" value="Ig_sub"/>
</dbReference>
<reference evidence="2 3" key="1">
    <citation type="submission" date="2021-06" db="EMBL/GenBank/DDBJ databases">
        <title>Caerostris extrusa draft genome.</title>
        <authorList>
            <person name="Kono N."/>
            <person name="Arakawa K."/>
        </authorList>
    </citation>
    <scope>NUCLEOTIDE SEQUENCE [LARGE SCALE GENOMIC DNA]</scope>
</reference>
<dbReference type="PANTHER" id="PTHR23278">
    <property type="entry name" value="SIDESTEP PROTEIN"/>
    <property type="match status" value="1"/>
</dbReference>
<dbReference type="EMBL" id="BPLR01000707">
    <property type="protein sequence ID" value="GIY96817.1"/>
    <property type="molecule type" value="Genomic_DNA"/>
</dbReference>
<evidence type="ECO:0000313" key="2">
    <source>
        <dbReference type="EMBL" id="GIY96817.1"/>
    </source>
</evidence>
<dbReference type="AlphaFoldDB" id="A0AAV4XNW0"/>
<dbReference type="Pfam" id="PF13927">
    <property type="entry name" value="Ig_3"/>
    <property type="match status" value="1"/>
</dbReference>
<protein>
    <recommendedName>
        <fullName evidence="1">Ig-like domain-containing protein</fullName>
    </recommendedName>
</protein>
<dbReference type="InterPro" id="IPR013106">
    <property type="entry name" value="Ig_V-set"/>
</dbReference>
<name>A0AAV4XNW0_CAEEX</name>
<feature type="domain" description="Ig-like" evidence="1">
    <location>
        <begin position="141"/>
        <end position="236"/>
    </location>
</feature>
<feature type="domain" description="Ig-like" evidence="1">
    <location>
        <begin position="33"/>
        <end position="133"/>
    </location>
</feature>
<dbReference type="Gene3D" id="2.60.40.10">
    <property type="entry name" value="Immunoglobulins"/>
    <property type="match status" value="2"/>
</dbReference>
<dbReference type="InterPro" id="IPR036179">
    <property type="entry name" value="Ig-like_dom_sf"/>
</dbReference>
<dbReference type="Proteomes" id="UP001054945">
    <property type="component" value="Unassembled WGS sequence"/>
</dbReference>
<dbReference type="PROSITE" id="PS50835">
    <property type="entry name" value="IG_LIKE"/>
    <property type="match status" value="2"/>
</dbReference>
<dbReference type="InterPro" id="IPR013783">
    <property type="entry name" value="Ig-like_fold"/>
</dbReference>
<organism evidence="2 3">
    <name type="scientific">Caerostris extrusa</name>
    <name type="common">Bark spider</name>
    <name type="synonym">Caerostris bankana</name>
    <dbReference type="NCBI Taxonomy" id="172846"/>
    <lineage>
        <taxon>Eukaryota</taxon>
        <taxon>Metazoa</taxon>
        <taxon>Ecdysozoa</taxon>
        <taxon>Arthropoda</taxon>
        <taxon>Chelicerata</taxon>
        <taxon>Arachnida</taxon>
        <taxon>Araneae</taxon>
        <taxon>Araneomorphae</taxon>
        <taxon>Entelegynae</taxon>
        <taxon>Araneoidea</taxon>
        <taxon>Araneidae</taxon>
        <taxon>Caerostris</taxon>
    </lineage>
</organism>
<gene>
    <name evidence="2" type="primary">AVEN_216746_1</name>
    <name evidence="2" type="ORF">CEXT_193741</name>
</gene>